<evidence type="ECO:0000313" key="4">
    <source>
        <dbReference type="EMBL" id="PZR32136.1"/>
    </source>
</evidence>
<dbReference type="SUPFAM" id="SSF55120">
    <property type="entry name" value="Pseudouridine synthase"/>
    <property type="match status" value="1"/>
</dbReference>
<accession>A0A2W5V606</accession>
<dbReference type="InterPro" id="IPR020103">
    <property type="entry name" value="PsdUridine_synth_cat_dom_sf"/>
</dbReference>
<dbReference type="EMBL" id="QFQZ01000068">
    <property type="protein sequence ID" value="PZR32136.1"/>
    <property type="molecule type" value="Genomic_DNA"/>
</dbReference>
<dbReference type="Gene3D" id="3.30.2350.10">
    <property type="entry name" value="Pseudouridine synthase"/>
    <property type="match status" value="1"/>
</dbReference>
<feature type="domain" description="Pseudouridine synthase RsuA/RluA-like" evidence="3">
    <location>
        <begin position="49"/>
        <end position="202"/>
    </location>
</feature>
<dbReference type="Proteomes" id="UP000249393">
    <property type="component" value="Unassembled WGS sequence"/>
</dbReference>
<gene>
    <name evidence="4" type="ORF">DI526_17555</name>
</gene>
<feature type="region of interest" description="Disordered" evidence="2">
    <location>
        <begin position="1"/>
        <end position="20"/>
    </location>
</feature>
<dbReference type="CDD" id="cd02869">
    <property type="entry name" value="PseudoU_synth_RluA_like"/>
    <property type="match status" value="1"/>
</dbReference>
<evidence type="ECO:0000259" key="3">
    <source>
        <dbReference type="Pfam" id="PF00849"/>
    </source>
</evidence>
<evidence type="ECO:0000256" key="2">
    <source>
        <dbReference type="SAM" id="MobiDB-lite"/>
    </source>
</evidence>
<proteinExistence type="inferred from homology"/>
<reference evidence="4 5" key="1">
    <citation type="submission" date="2017-08" db="EMBL/GenBank/DDBJ databases">
        <title>Infants hospitalized years apart are colonized by the same room-sourced microbial strains.</title>
        <authorList>
            <person name="Brooks B."/>
            <person name="Olm M.R."/>
            <person name="Firek B.A."/>
            <person name="Baker R."/>
            <person name="Thomas B.C."/>
            <person name="Morowitz M.J."/>
            <person name="Banfield J.F."/>
        </authorList>
    </citation>
    <scope>NUCLEOTIDE SEQUENCE [LARGE SCALE GENOMIC DNA]</scope>
    <source>
        <strain evidence="4">S2_003_000_R2_4</strain>
    </source>
</reference>
<evidence type="ECO:0000313" key="5">
    <source>
        <dbReference type="Proteomes" id="UP000249393"/>
    </source>
</evidence>
<comment type="caution">
    <text evidence="4">The sequence shown here is derived from an EMBL/GenBank/DDBJ whole genome shotgun (WGS) entry which is preliminary data.</text>
</comment>
<name>A0A2W5V606_9CAUL</name>
<dbReference type="GO" id="GO:0140098">
    <property type="term" value="F:catalytic activity, acting on RNA"/>
    <property type="evidence" value="ECO:0007669"/>
    <property type="project" value="UniProtKB-ARBA"/>
</dbReference>
<dbReference type="InterPro" id="IPR006145">
    <property type="entry name" value="PsdUridine_synth_RsuA/RluA"/>
</dbReference>
<organism evidence="4 5">
    <name type="scientific">Caulobacter segnis</name>
    <dbReference type="NCBI Taxonomy" id="88688"/>
    <lineage>
        <taxon>Bacteria</taxon>
        <taxon>Pseudomonadati</taxon>
        <taxon>Pseudomonadota</taxon>
        <taxon>Alphaproteobacteria</taxon>
        <taxon>Caulobacterales</taxon>
        <taxon>Caulobacteraceae</taxon>
        <taxon>Caulobacter</taxon>
    </lineage>
</organism>
<dbReference type="GO" id="GO:0009982">
    <property type="term" value="F:pseudouridine synthase activity"/>
    <property type="evidence" value="ECO:0007669"/>
    <property type="project" value="InterPro"/>
</dbReference>
<dbReference type="GO" id="GO:0003723">
    <property type="term" value="F:RNA binding"/>
    <property type="evidence" value="ECO:0007669"/>
    <property type="project" value="InterPro"/>
</dbReference>
<sequence length="277" mass="29661">MNKPSSAGSRPPRRAPGVAKPKAVDCPITLTLDEIAAARSWVLYEDEAIIVLDKPAGLSSQGGRIKAHTLDDLLWAFAKPGKARPRLIHRLDRDTSGVILTAKTKPGAAFLGEAMMAKRFRKSYLAIVAPGAPEPKGGMIDSPLRRESIGREAYMRVCAPGHPEAETARSRYRTLAANATAALVELSPDTGRMHQLRVHMASIGRPLAGDSRYGGALMLGGVAVPRLMLHAARLTFPHPLGGERKIMAPLPSDFIEMLTALALPIPEHPASDAVEQA</sequence>
<comment type="similarity">
    <text evidence="1">Belongs to the pseudouridine synthase RluA family.</text>
</comment>
<protein>
    <submittedName>
        <fullName evidence="4">RluA family pseudouridine synthase</fullName>
    </submittedName>
</protein>
<dbReference type="GO" id="GO:0000455">
    <property type="term" value="P:enzyme-directed rRNA pseudouridine synthesis"/>
    <property type="evidence" value="ECO:0007669"/>
    <property type="project" value="TreeGrafter"/>
</dbReference>
<dbReference type="AlphaFoldDB" id="A0A2W5V606"/>
<dbReference type="Pfam" id="PF00849">
    <property type="entry name" value="PseudoU_synth_2"/>
    <property type="match status" value="1"/>
</dbReference>
<dbReference type="PANTHER" id="PTHR21600">
    <property type="entry name" value="MITOCHONDRIAL RNA PSEUDOURIDINE SYNTHASE"/>
    <property type="match status" value="1"/>
</dbReference>
<dbReference type="InterPro" id="IPR050188">
    <property type="entry name" value="RluA_PseudoU_synthase"/>
</dbReference>
<dbReference type="PANTHER" id="PTHR21600:SF87">
    <property type="entry name" value="RNA PSEUDOURIDYLATE SYNTHASE DOMAIN-CONTAINING PROTEIN 1"/>
    <property type="match status" value="1"/>
</dbReference>
<evidence type="ECO:0000256" key="1">
    <source>
        <dbReference type="ARBA" id="ARBA00010876"/>
    </source>
</evidence>